<keyword evidence="2" id="KW-1185">Reference proteome</keyword>
<name>A0AC61QT12_9BACT</name>
<organism evidence="1 2">
    <name type="scientific">Palleniella muris</name>
    <dbReference type="NCBI Taxonomy" id="3038145"/>
    <lineage>
        <taxon>Bacteria</taxon>
        <taxon>Pseudomonadati</taxon>
        <taxon>Bacteroidota</taxon>
        <taxon>Bacteroidia</taxon>
        <taxon>Bacteroidales</taxon>
        <taxon>Prevotellaceae</taxon>
        <taxon>Palleniella</taxon>
    </lineage>
</organism>
<accession>A0AC61QT12</accession>
<dbReference type="Proteomes" id="UP000308886">
    <property type="component" value="Unassembled WGS sequence"/>
</dbReference>
<sequence length="505" mass="57737">MAKKKVENVETTVSEQPKLQEDEKKTPAKRTSRKKTTKEQKDTSAEETAGTEAKPKRTVRRKNTKKAEVKQEEIKVEEVLPEPTVEVADAVNTAKLEEQSSNNHTEKKQEPKPVPPCPTLLIKDIVDLVNAPQRQLLLNDQQIQLLTAEEAAKRFRWIEGTLALVLNYDVVLSDTNIWIELLTGHTSSHSDPRFNARLQFERQLEFISRLSKFRGARFSMMSETYEEIDRFATQMEPPAVDADMKDEVVCRNIAARLAKRLILSQQRENRLRIEGIGAESHHSAFADPAIIRRCVELFAQGKRVLLLTNDASVAIRSMGMCDDLQRTNGIDDETWDSVYAPLRPMVMTFDDLKILDAYTRQYHFLQMAAGKQWMEDVPQQMCKSVVNPLELWIDGFRPGDRHSDKQGNKQKHGNEQKNRANANQGQRQKQNNAQEQKKENTKQQKKAEQVQTQEETPKTDTTTPVSQAETPQQTEEQQEKKTKHRGGRRGGRKPKVQSQEPVSVP</sequence>
<comment type="caution">
    <text evidence="1">The sequence shown here is derived from an EMBL/GenBank/DDBJ whole genome shotgun (WGS) entry which is preliminary data.</text>
</comment>
<reference evidence="1" key="1">
    <citation type="submission" date="2019-04" db="EMBL/GenBank/DDBJ databases">
        <title>Microbes associate with the intestines of laboratory mice.</title>
        <authorList>
            <person name="Navarre W."/>
            <person name="Wong E."/>
            <person name="Huang K."/>
            <person name="Tropini C."/>
            <person name="Ng K."/>
            <person name="Yu B."/>
        </authorList>
    </citation>
    <scope>NUCLEOTIDE SEQUENCE</scope>
    <source>
        <strain evidence="1">NM73_A23</strain>
    </source>
</reference>
<gene>
    <name evidence="1" type="ORF">E5358_02865</name>
</gene>
<proteinExistence type="predicted"/>
<evidence type="ECO:0000313" key="1">
    <source>
        <dbReference type="EMBL" id="TGX83605.1"/>
    </source>
</evidence>
<evidence type="ECO:0000313" key="2">
    <source>
        <dbReference type="Proteomes" id="UP000308886"/>
    </source>
</evidence>
<protein>
    <submittedName>
        <fullName evidence="1">Uncharacterized protein</fullName>
    </submittedName>
</protein>
<dbReference type="EMBL" id="SRZC01000003">
    <property type="protein sequence ID" value="TGX83605.1"/>
    <property type="molecule type" value="Genomic_DNA"/>
</dbReference>